<evidence type="ECO:0000313" key="14">
    <source>
        <dbReference type="EMBL" id="SJZ54916.1"/>
    </source>
</evidence>
<dbReference type="OrthoDB" id="9805933at2"/>
<evidence type="ECO:0000256" key="4">
    <source>
        <dbReference type="ARBA" id="ARBA00022490"/>
    </source>
</evidence>
<dbReference type="FunFam" id="3.40.1780.10:FF:000001">
    <property type="entry name" value="S-adenosylmethionine:tRNA ribosyltransferase-isomerase"/>
    <property type="match status" value="1"/>
</dbReference>
<keyword evidence="5 13" id="KW-0808">Transferase</keyword>
<evidence type="ECO:0000256" key="9">
    <source>
        <dbReference type="ARBA" id="ARBA00061210"/>
    </source>
</evidence>
<dbReference type="Gene3D" id="2.40.10.240">
    <property type="entry name" value="QueA-like"/>
    <property type="match status" value="1"/>
</dbReference>
<dbReference type="STRING" id="118967.SAMN02745191_0921"/>
<dbReference type="GO" id="GO:0005737">
    <property type="term" value="C:cytoplasm"/>
    <property type="evidence" value="ECO:0007669"/>
    <property type="project" value="UniProtKB-SubCell"/>
</dbReference>
<gene>
    <name evidence="13" type="primary">queA</name>
    <name evidence="14" type="ORF">SAMN02745191_0921</name>
</gene>
<evidence type="ECO:0000256" key="1">
    <source>
        <dbReference type="ARBA" id="ARBA00004496"/>
    </source>
</evidence>
<dbReference type="InterPro" id="IPR042118">
    <property type="entry name" value="QueA_dom1"/>
</dbReference>
<comment type="function">
    <text evidence="13">Transfers and isomerizes the ribose moiety from AdoMet to the 7-aminomethyl group of 7-deazaguanine (preQ1-tRNA) to give epoxyqueuosine (oQ-tRNA).</text>
</comment>
<evidence type="ECO:0000313" key="15">
    <source>
        <dbReference type="Proteomes" id="UP000243297"/>
    </source>
</evidence>
<keyword evidence="4 13" id="KW-0963">Cytoplasm</keyword>
<dbReference type="PANTHER" id="PTHR30307">
    <property type="entry name" value="S-ADENOSYLMETHIONINE:TRNA RIBOSYLTRANSFERASE-ISOMERASE"/>
    <property type="match status" value="1"/>
</dbReference>
<comment type="subcellular location">
    <subcellularLocation>
        <location evidence="1 13">Cytoplasm</location>
    </subcellularLocation>
</comment>
<protein>
    <recommendedName>
        <fullName evidence="11 13">S-adenosylmethionine:tRNA ribosyltransferase-isomerase</fullName>
        <ecNumber evidence="10 13">2.4.99.17</ecNumber>
    </recommendedName>
    <alternativeName>
        <fullName evidence="12 13">Queuosine biosynthesis protein QueA</fullName>
    </alternativeName>
</protein>
<dbReference type="GO" id="GO:0008616">
    <property type="term" value="P:tRNA queuosine(34) biosynthetic process"/>
    <property type="evidence" value="ECO:0007669"/>
    <property type="project" value="UniProtKB-UniRule"/>
</dbReference>
<reference evidence="15" key="1">
    <citation type="submission" date="2017-02" db="EMBL/GenBank/DDBJ databases">
        <authorList>
            <person name="Varghese N."/>
            <person name="Submissions S."/>
        </authorList>
    </citation>
    <scope>NUCLEOTIDE SEQUENCE [LARGE SCALE GENOMIC DNA]</scope>
    <source>
        <strain evidence="15">ATCC 25662</strain>
    </source>
</reference>
<evidence type="ECO:0000256" key="13">
    <source>
        <dbReference type="HAMAP-Rule" id="MF_00113"/>
    </source>
</evidence>
<dbReference type="NCBIfam" id="TIGR00113">
    <property type="entry name" value="queA"/>
    <property type="match status" value="1"/>
</dbReference>
<dbReference type="UniPathway" id="UPA00392"/>
<proteinExistence type="inferred from homology"/>
<dbReference type="PANTHER" id="PTHR30307:SF0">
    <property type="entry name" value="S-ADENOSYLMETHIONINE:TRNA RIBOSYLTRANSFERASE-ISOMERASE"/>
    <property type="match status" value="1"/>
</dbReference>
<dbReference type="RefSeq" id="WP_078711347.1">
    <property type="nucleotide sequence ID" value="NZ_FUWY01000002.1"/>
</dbReference>
<evidence type="ECO:0000256" key="5">
    <source>
        <dbReference type="ARBA" id="ARBA00022679"/>
    </source>
</evidence>
<comment type="subunit">
    <text evidence="3 13">Monomer.</text>
</comment>
<keyword evidence="15" id="KW-1185">Reference proteome</keyword>
<evidence type="ECO:0000256" key="2">
    <source>
        <dbReference type="ARBA" id="ARBA00004691"/>
    </source>
</evidence>
<dbReference type="Gene3D" id="3.40.1780.10">
    <property type="entry name" value="QueA-like"/>
    <property type="match status" value="1"/>
</dbReference>
<sequence length="342" mass="39022">MKTSEFDFELPESLIAQHPLDDRTTSRLLVVHKNTGELEHKHFYDIVNYFKKGDVLVRNNTRVIPARLFGTKEETGAHVELLLLKQEGDLWECLVGNARVVKLGTVISFNEGELKAECIGIGDKGIRKMRMIYDGIFMEILENLGQVPLPPYITEKLDDAERYQTVYAKIKGSAAAPTAGLHFTDEIFDQLREKGVIITDVTLHVGLGTFRPMDTETIEDHIMHSELYWMSQETADLCNLAKQEGRRIISVGTTSTRTLEAIYKTYGTFKECHGETDIFIFPGYKWEAVDCIITNFHLPKSTLIMMISSFASKDLIFKAYKEAIDKEYRFFSFGDCMMITNE</sequence>
<evidence type="ECO:0000256" key="6">
    <source>
        <dbReference type="ARBA" id="ARBA00022691"/>
    </source>
</evidence>
<dbReference type="FunFam" id="2.40.10.240:FF:000002">
    <property type="entry name" value="S-adenosylmethionine:tRNA ribosyltransferase-isomerase"/>
    <property type="match status" value="1"/>
</dbReference>
<keyword evidence="14" id="KW-0413">Isomerase</keyword>
<dbReference type="HAMAP" id="MF_00113">
    <property type="entry name" value="QueA"/>
    <property type="match status" value="1"/>
</dbReference>
<keyword evidence="6 13" id="KW-0949">S-adenosyl-L-methionine</keyword>
<evidence type="ECO:0000256" key="11">
    <source>
        <dbReference type="ARBA" id="ARBA00069325"/>
    </source>
</evidence>
<accession>A0A1T4LJW7</accession>
<organism evidence="14 15">
    <name type="scientific">Anaerorhabdus furcosa</name>
    <dbReference type="NCBI Taxonomy" id="118967"/>
    <lineage>
        <taxon>Bacteria</taxon>
        <taxon>Bacillati</taxon>
        <taxon>Bacillota</taxon>
        <taxon>Erysipelotrichia</taxon>
        <taxon>Erysipelotrichales</taxon>
        <taxon>Erysipelotrichaceae</taxon>
        <taxon>Anaerorhabdus</taxon>
    </lineage>
</organism>
<dbReference type="Pfam" id="PF02547">
    <property type="entry name" value="Queuosine_synth"/>
    <property type="match status" value="1"/>
</dbReference>
<evidence type="ECO:0000256" key="7">
    <source>
        <dbReference type="ARBA" id="ARBA00022785"/>
    </source>
</evidence>
<dbReference type="InterPro" id="IPR003699">
    <property type="entry name" value="QueA"/>
</dbReference>
<dbReference type="EMBL" id="FUWY01000002">
    <property type="protein sequence ID" value="SJZ54916.1"/>
    <property type="molecule type" value="Genomic_DNA"/>
</dbReference>
<dbReference type="Proteomes" id="UP000243297">
    <property type="component" value="Unassembled WGS sequence"/>
</dbReference>
<dbReference type="InterPro" id="IPR042119">
    <property type="entry name" value="QueA_dom2"/>
</dbReference>
<evidence type="ECO:0000256" key="8">
    <source>
        <dbReference type="ARBA" id="ARBA00052751"/>
    </source>
</evidence>
<dbReference type="AlphaFoldDB" id="A0A1T4LJW7"/>
<dbReference type="GO" id="GO:0051075">
    <property type="term" value="F:S-adenosylmethionine:tRNA ribosyltransferase-isomerase activity"/>
    <property type="evidence" value="ECO:0007669"/>
    <property type="project" value="UniProtKB-EC"/>
</dbReference>
<name>A0A1T4LJW7_9FIRM</name>
<keyword evidence="7 13" id="KW-0671">Queuosine biosynthesis</keyword>
<comment type="catalytic activity">
    <reaction evidence="8 13">
        <text>7-aminomethyl-7-carbaguanosine(34) in tRNA + S-adenosyl-L-methionine = epoxyqueuosine(34) in tRNA + adenine + L-methionine + 2 H(+)</text>
        <dbReference type="Rhea" id="RHEA:32155"/>
        <dbReference type="Rhea" id="RHEA-COMP:10342"/>
        <dbReference type="Rhea" id="RHEA-COMP:18582"/>
        <dbReference type="ChEBI" id="CHEBI:15378"/>
        <dbReference type="ChEBI" id="CHEBI:16708"/>
        <dbReference type="ChEBI" id="CHEBI:57844"/>
        <dbReference type="ChEBI" id="CHEBI:59789"/>
        <dbReference type="ChEBI" id="CHEBI:82833"/>
        <dbReference type="ChEBI" id="CHEBI:194443"/>
        <dbReference type="EC" id="2.4.99.17"/>
    </reaction>
</comment>
<comment type="similarity">
    <text evidence="9 13">Belongs to the QueA family.</text>
</comment>
<evidence type="ECO:0000256" key="10">
    <source>
        <dbReference type="ARBA" id="ARBA00066503"/>
    </source>
</evidence>
<evidence type="ECO:0000256" key="12">
    <source>
        <dbReference type="ARBA" id="ARBA00076160"/>
    </source>
</evidence>
<dbReference type="SUPFAM" id="SSF111337">
    <property type="entry name" value="QueA-like"/>
    <property type="match status" value="1"/>
</dbReference>
<dbReference type="EC" id="2.4.99.17" evidence="10 13"/>
<dbReference type="NCBIfam" id="NF001140">
    <property type="entry name" value="PRK00147.1"/>
    <property type="match status" value="1"/>
</dbReference>
<dbReference type="InterPro" id="IPR036100">
    <property type="entry name" value="QueA_sf"/>
</dbReference>
<comment type="pathway">
    <text evidence="2 13">tRNA modification; tRNA-queuosine biosynthesis.</text>
</comment>
<evidence type="ECO:0000256" key="3">
    <source>
        <dbReference type="ARBA" id="ARBA00011245"/>
    </source>
</evidence>